<dbReference type="AlphaFoldDB" id="A0A2A3MIT2"/>
<dbReference type="Proteomes" id="UP000242313">
    <property type="component" value="Unassembled WGS sequence"/>
</dbReference>
<dbReference type="InterPro" id="IPR000620">
    <property type="entry name" value="EamA_dom"/>
</dbReference>
<sequence length="282" mass="28461">MSLARLSLLTTLAMLAFAGNSVLCRMALRDTAIDPASFTSLRLVSGAAVLWLLLRCRSQPVVASGNWGSAIALFVYAAAFSWAYIQLDAASGALLLFAAVQVSMLGIGLLRGERLGVLQTGGFLLALAGLAVLLLPGASAPPAMPALSMLSAGVAWGLYSLRGRGATDPLAATAGNFARAVPVTLLLTLLTLPRLTLDTNGVLLALASGAFTSGLGYAIWYAALPGLRASAAASVQLSVPVITAVGGLLLLGETPSVTLALASLAILGGIALVIAGPKPASR</sequence>
<dbReference type="RefSeq" id="WP_096004758.1">
    <property type="nucleotide sequence ID" value="NZ_NTMR01000011.1"/>
</dbReference>
<feature type="transmembrane region" description="Helical" evidence="5">
    <location>
        <begin position="170"/>
        <end position="190"/>
    </location>
</feature>
<feature type="transmembrane region" description="Helical" evidence="5">
    <location>
        <begin position="143"/>
        <end position="161"/>
    </location>
</feature>
<dbReference type="Pfam" id="PF00892">
    <property type="entry name" value="EamA"/>
    <property type="match status" value="1"/>
</dbReference>
<evidence type="ECO:0000256" key="1">
    <source>
        <dbReference type="ARBA" id="ARBA00004141"/>
    </source>
</evidence>
<protein>
    <submittedName>
        <fullName evidence="7">EamA family transporter</fullName>
    </submittedName>
</protein>
<feature type="transmembrane region" description="Helical" evidence="5">
    <location>
        <begin position="202"/>
        <end position="224"/>
    </location>
</feature>
<accession>A0A2A3MIT2</accession>
<keyword evidence="3 5" id="KW-1133">Transmembrane helix</keyword>
<comment type="subcellular location">
    <subcellularLocation>
        <location evidence="1">Membrane</location>
        <topology evidence="1">Multi-pass membrane protein</topology>
    </subcellularLocation>
</comment>
<evidence type="ECO:0000256" key="4">
    <source>
        <dbReference type="ARBA" id="ARBA00023136"/>
    </source>
</evidence>
<feature type="transmembrane region" description="Helical" evidence="5">
    <location>
        <begin position="66"/>
        <end position="85"/>
    </location>
</feature>
<feature type="transmembrane region" description="Helical" evidence="5">
    <location>
        <begin position="117"/>
        <end position="137"/>
    </location>
</feature>
<dbReference type="GO" id="GO:0016020">
    <property type="term" value="C:membrane"/>
    <property type="evidence" value="ECO:0007669"/>
    <property type="project" value="UniProtKB-SubCell"/>
</dbReference>
<keyword evidence="4 5" id="KW-0472">Membrane</keyword>
<proteinExistence type="predicted"/>
<evidence type="ECO:0000313" key="7">
    <source>
        <dbReference type="EMBL" id="PBK04464.1"/>
    </source>
</evidence>
<organism evidence="7 8">
    <name type="scientific">Pseudomonas abyssi</name>
    <dbReference type="NCBI Taxonomy" id="170540"/>
    <lineage>
        <taxon>Bacteria</taxon>
        <taxon>Pseudomonadati</taxon>
        <taxon>Pseudomonadota</taxon>
        <taxon>Gammaproteobacteria</taxon>
        <taxon>Pseudomonadales</taxon>
        <taxon>Pseudomonadaceae</taxon>
        <taxon>Pseudomonas</taxon>
    </lineage>
</organism>
<gene>
    <name evidence="7" type="ORF">CNQ84_10195</name>
</gene>
<reference evidence="7 8" key="1">
    <citation type="submission" date="2017-09" db="EMBL/GenBank/DDBJ databases">
        <title>Pseudomonas abyssi sp. nov. isolated from Abyssopelagic Water.</title>
        <authorList>
            <person name="Wei Y."/>
        </authorList>
    </citation>
    <scope>NUCLEOTIDE SEQUENCE [LARGE SCALE GENOMIC DNA]</scope>
    <source>
        <strain evidence="7 8">MT5</strain>
    </source>
</reference>
<evidence type="ECO:0000313" key="8">
    <source>
        <dbReference type="Proteomes" id="UP000242313"/>
    </source>
</evidence>
<dbReference type="EMBL" id="NTMR01000011">
    <property type="protein sequence ID" value="PBK04464.1"/>
    <property type="molecule type" value="Genomic_DNA"/>
</dbReference>
<keyword evidence="8" id="KW-1185">Reference proteome</keyword>
<feature type="domain" description="EamA" evidence="6">
    <location>
        <begin position="146"/>
        <end position="274"/>
    </location>
</feature>
<name>A0A2A3MIT2_9PSED</name>
<keyword evidence="2 5" id="KW-0812">Transmembrane</keyword>
<dbReference type="PANTHER" id="PTHR32322">
    <property type="entry name" value="INNER MEMBRANE TRANSPORTER"/>
    <property type="match status" value="1"/>
</dbReference>
<feature type="transmembrane region" description="Helical" evidence="5">
    <location>
        <begin position="36"/>
        <end position="54"/>
    </location>
</feature>
<dbReference type="SUPFAM" id="SSF103481">
    <property type="entry name" value="Multidrug resistance efflux transporter EmrE"/>
    <property type="match status" value="2"/>
</dbReference>
<evidence type="ECO:0000256" key="3">
    <source>
        <dbReference type="ARBA" id="ARBA00022989"/>
    </source>
</evidence>
<dbReference type="InterPro" id="IPR050638">
    <property type="entry name" value="AA-Vitamin_Transporters"/>
</dbReference>
<evidence type="ECO:0000259" key="6">
    <source>
        <dbReference type="Pfam" id="PF00892"/>
    </source>
</evidence>
<dbReference type="InterPro" id="IPR037185">
    <property type="entry name" value="EmrE-like"/>
</dbReference>
<evidence type="ECO:0000256" key="5">
    <source>
        <dbReference type="SAM" id="Phobius"/>
    </source>
</evidence>
<feature type="transmembrane region" description="Helical" evidence="5">
    <location>
        <begin position="231"/>
        <end position="251"/>
    </location>
</feature>
<evidence type="ECO:0000256" key="2">
    <source>
        <dbReference type="ARBA" id="ARBA00022692"/>
    </source>
</evidence>
<dbReference type="PANTHER" id="PTHR32322:SF9">
    <property type="entry name" value="AMINO-ACID METABOLITE EFFLUX PUMP-RELATED"/>
    <property type="match status" value="1"/>
</dbReference>
<feature type="transmembrane region" description="Helical" evidence="5">
    <location>
        <begin position="257"/>
        <end position="276"/>
    </location>
</feature>
<comment type="caution">
    <text evidence="7">The sequence shown here is derived from an EMBL/GenBank/DDBJ whole genome shotgun (WGS) entry which is preliminary data.</text>
</comment>
<feature type="transmembrane region" description="Helical" evidence="5">
    <location>
        <begin position="91"/>
        <end position="110"/>
    </location>
</feature>